<organism evidence="7 8">
    <name type="scientific">Xylanibacillus composti</name>
    <dbReference type="NCBI Taxonomy" id="1572762"/>
    <lineage>
        <taxon>Bacteria</taxon>
        <taxon>Bacillati</taxon>
        <taxon>Bacillota</taxon>
        <taxon>Bacilli</taxon>
        <taxon>Bacillales</taxon>
        <taxon>Paenibacillaceae</taxon>
        <taxon>Xylanibacillus</taxon>
    </lineage>
</organism>
<dbReference type="AlphaFoldDB" id="A0A8J4M4A6"/>
<dbReference type="PANTHER" id="PTHR21600:SF44">
    <property type="entry name" value="RIBOSOMAL LARGE SUBUNIT PSEUDOURIDINE SYNTHASE D"/>
    <property type="match status" value="1"/>
</dbReference>
<dbReference type="InterPro" id="IPR020103">
    <property type="entry name" value="PsdUridine_synth_cat_dom_sf"/>
</dbReference>
<name>A0A8J4M4A6_9BACL</name>
<comment type="catalytic activity">
    <reaction evidence="1 5">
        <text>a uridine in RNA = a pseudouridine in RNA</text>
        <dbReference type="Rhea" id="RHEA:48348"/>
        <dbReference type="Rhea" id="RHEA-COMP:12068"/>
        <dbReference type="Rhea" id="RHEA-COMP:12069"/>
        <dbReference type="ChEBI" id="CHEBI:65314"/>
        <dbReference type="ChEBI" id="CHEBI:65315"/>
    </reaction>
</comment>
<evidence type="ECO:0000313" key="8">
    <source>
        <dbReference type="Proteomes" id="UP000677918"/>
    </source>
</evidence>
<dbReference type="GO" id="GO:0003723">
    <property type="term" value="F:RNA binding"/>
    <property type="evidence" value="ECO:0007669"/>
    <property type="project" value="UniProtKB-KW"/>
</dbReference>
<dbReference type="InterPro" id="IPR050188">
    <property type="entry name" value="RluA_PseudoU_synthase"/>
</dbReference>
<dbReference type="GO" id="GO:0000455">
    <property type="term" value="P:enzyme-directed rRNA pseudouridine synthesis"/>
    <property type="evidence" value="ECO:0007669"/>
    <property type="project" value="TreeGrafter"/>
</dbReference>
<keyword evidence="5" id="KW-0413">Isomerase</keyword>
<comment type="caution">
    <text evidence="7">The sequence shown here is derived from an EMBL/GenBank/DDBJ whole genome shotgun (WGS) entry which is preliminary data.</text>
</comment>
<dbReference type="SUPFAM" id="SSF55120">
    <property type="entry name" value="Pseudouridine synthase"/>
    <property type="match status" value="1"/>
</dbReference>
<evidence type="ECO:0000256" key="5">
    <source>
        <dbReference type="RuleBase" id="RU362028"/>
    </source>
</evidence>
<dbReference type="NCBIfam" id="TIGR00005">
    <property type="entry name" value="rluA_subfam"/>
    <property type="match status" value="1"/>
</dbReference>
<comment type="similarity">
    <text evidence="2 5">Belongs to the pseudouridine synthase RluA family.</text>
</comment>
<evidence type="ECO:0000259" key="6">
    <source>
        <dbReference type="Pfam" id="PF00849"/>
    </source>
</evidence>
<feature type="active site" evidence="3">
    <location>
        <position position="138"/>
    </location>
</feature>
<dbReference type="CDD" id="cd02869">
    <property type="entry name" value="PseudoU_synth_RluA_like"/>
    <property type="match status" value="1"/>
</dbReference>
<dbReference type="Gene3D" id="3.30.2350.10">
    <property type="entry name" value="Pseudouridine synthase"/>
    <property type="match status" value="1"/>
</dbReference>
<proteinExistence type="inferred from homology"/>
<dbReference type="EMBL" id="BOVK01000064">
    <property type="protein sequence ID" value="GIQ70972.1"/>
    <property type="molecule type" value="Genomic_DNA"/>
</dbReference>
<dbReference type="GO" id="GO:0140098">
    <property type="term" value="F:catalytic activity, acting on RNA"/>
    <property type="evidence" value="ECO:0007669"/>
    <property type="project" value="UniProtKB-ARBA"/>
</dbReference>
<keyword evidence="4" id="KW-0694">RNA-binding</keyword>
<gene>
    <name evidence="7" type="ORF">XYCOK13_37960</name>
</gene>
<dbReference type="InterPro" id="IPR006145">
    <property type="entry name" value="PsdUridine_synth_RsuA/RluA"/>
</dbReference>
<dbReference type="EC" id="5.4.99.-" evidence="5"/>
<sequence length="325" mass="36766">MSYYKPLQYIVPDSEDGWLLRTVLRGRMSLSKKLLSRLKWTPQGITVNGERCPVNVKLRAGDVVEVRMQEETSDDILPQNIPIEILHEDDHLLILNKPPNIIVHPTHGHYVNTLANAVAYYWQQLGKQHRFRPVHRLDQETSGVLAVAKNPYAHQQLSIQFQERRVKKSYRAIVHGVPHPQEGSIDGPIDRRAPGDYVRIVRPDGAPAVTGYRVMVTIGAFSLVEVKPQTGRTHQIRVHMRHIGCPIVGDKLYGFDCMELANGERSKDDWGMGYPIERHALHAATLSFLHPEDGREVTYEAPLPADMQALLDYASSTLTEPMDGK</sequence>
<protein>
    <recommendedName>
        <fullName evidence="5">Pseudouridine synthase</fullName>
        <ecNumber evidence="5">5.4.99.-</ecNumber>
    </recommendedName>
</protein>
<dbReference type="RefSeq" id="WP_213413775.1">
    <property type="nucleotide sequence ID" value="NZ_BOVK01000064.1"/>
</dbReference>
<evidence type="ECO:0000256" key="2">
    <source>
        <dbReference type="ARBA" id="ARBA00010876"/>
    </source>
</evidence>
<evidence type="ECO:0000256" key="1">
    <source>
        <dbReference type="ARBA" id="ARBA00000073"/>
    </source>
</evidence>
<reference evidence="7" key="1">
    <citation type="submission" date="2021-04" db="EMBL/GenBank/DDBJ databases">
        <title>Draft genome sequence of Xylanibacillus composti strain K13.</title>
        <authorList>
            <person name="Uke A."/>
            <person name="Chhe C."/>
            <person name="Baramee S."/>
            <person name="Kosugi A."/>
        </authorList>
    </citation>
    <scope>NUCLEOTIDE SEQUENCE</scope>
    <source>
        <strain evidence="7">K13</strain>
    </source>
</reference>
<dbReference type="Proteomes" id="UP000677918">
    <property type="component" value="Unassembled WGS sequence"/>
</dbReference>
<evidence type="ECO:0000256" key="4">
    <source>
        <dbReference type="PROSITE-ProRule" id="PRU00182"/>
    </source>
</evidence>
<dbReference type="Pfam" id="PF00849">
    <property type="entry name" value="PseudoU_synth_2"/>
    <property type="match status" value="1"/>
</dbReference>
<feature type="domain" description="Pseudouridine synthase RsuA/RluA-like" evidence="6">
    <location>
        <begin position="91"/>
        <end position="242"/>
    </location>
</feature>
<dbReference type="GO" id="GO:0009982">
    <property type="term" value="F:pseudouridine synthase activity"/>
    <property type="evidence" value="ECO:0007669"/>
    <property type="project" value="InterPro"/>
</dbReference>
<accession>A0A8J4M4A6</accession>
<evidence type="ECO:0000256" key="3">
    <source>
        <dbReference type="PIRSR" id="PIRSR606225-1"/>
    </source>
</evidence>
<evidence type="ECO:0000313" key="7">
    <source>
        <dbReference type="EMBL" id="GIQ70972.1"/>
    </source>
</evidence>
<dbReference type="PANTHER" id="PTHR21600">
    <property type="entry name" value="MITOCHONDRIAL RNA PSEUDOURIDINE SYNTHASE"/>
    <property type="match status" value="1"/>
</dbReference>
<dbReference type="InterPro" id="IPR006225">
    <property type="entry name" value="PsdUridine_synth_RluC/D"/>
</dbReference>
<comment type="function">
    <text evidence="5">Responsible for synthesis of pseudouridine from uracil.</text>
</comment>
<keyword evidence="8" id="KW-1185">Reference proteome</keyword>
<dbReference type="PROSITE" id="PS50889">
    <property type="entry name" value="S4"/>
    <property type="match status" value="1"/>
</dbReference>